<evidence type="ECO:0000256" key="8">
    <source>
        <dbReference type="PIRSR" id="PIRSR000615-3"/>
    </source>
</evidence>
<keyword evidence="9" id="KW-0675">Receptor</keyword>
<dbReference type="GO" id="GO:0007169">
    <property type="term" value="P:cell surface receptor protein tyrosine kinase signaling pathway"/>
    <property type="evidence" value="ECO:0007669"/>
    <property type="project" value="TreeGrafter"/>
</dbReference>
<dbReference type="PANTHER" id="PTHR24416:SF600">
    <property type="entry name" value="PDGF- AND VEGF-RECEPTOR RELATED, ISOFORM J"/>
    <property type="match status" value="1"/>
</dbReference>
<keyword evidence="2 7" id="KW-0547">Nucleotide-binding</keyword>
<dbReference type="GO" id="GO:0046872">
    <property type="term" value="F:metal ion binding"/>
    <property type="evidence" value="ECO:0007669"/>
    <property type="project" value="UniProtKB-KW"/>
</dbReference>
<feature type="binding site" evidence="8">
    <location>
        <position position="149"/>
    </location>
    <ligand>
        <name>Mg(2+)</name>
        <dbReference type="ChEBI" id="CHEBI:18420"/>
    </ligand>
</feature>
<dbReference type="InterPro" id="IPR050122">
    <property type="entry name" value="RTK"/>
</dbReference>
<dbReference type="Gene3D" id="1.10.510.10">
    <property type="entry name" value="Transferase(Phosphotransferase) domain 1"/>
    <property type="match status" value="1"/>
</dbReference>
<dbReference type="GO" id="GO:0043235">
    <property type="term" value="C:receptor complex"/>
    <property type="evidence" value="ECO:0007669"/>
    <property type="project" value="TreeGrafter"/>
</dbReference>
<evidence type="ECO:0000256" key="6">
    <source>
        <dbReference type="PIRSR" id="PIRSR000615-1"/>
    </source>
</evidence>
<evidence type="ECO:0000256" key="7">
    <source>
        <dbReference type="PIRSR" id="PIRSR000615-2"/>
    </source>
</evidence>
<dbReference type="InterPro" id="IPR000719">
    <property type="entry name" value="Prot_kinase_dom"/>
</dbReference>
<dbReference type="SMART" id="SM00219">
    <property type="entry name" value="TyrKc"/>
    <property type="match status" value="1"/>
</dbReference>
<keyword evidence="10" id="KW-1185">Reference proteome</keyword>
<protein>
    <submittedName>
        <fullName evidence="9">Vascular endothelial growth factor receptor 2-like</fullName>
    </submittedName>
</protein>
<dbReference type="PIRSF" id="PIRSF000615">
    <property type="entry name" value="TyrPK_CSF1-R"/>
    <property type="match status" value="1"/>
</dbReference>
<dbReference type="EMBL" id="CACRXK020008809">
    <property type="protein sequence ID" value="CAB4015696.1"/>
    <property type="molecule type" value="Genomic_DNA"/>
</dbReference>
<organism evidence="9 10">
    <name type="scientific">Paramuricea clavata</name>
    <name type="common">Red gorgonian</name>
    <name type="synonym">Violescent sea-whip</name>
    <dbReference type="NCBI Taxonomy" id="317549"/>
    <lineage>
        <taxon>Eukaryota</taxon>
        <taxon>Metazoa</taxon>
        <taxon>Cnidaria</taxon>
        <taxon>Anthozoa</taxon>
        <taxon>Octocorallia</taxon>
        <taxon>Malacalcyonacea</taxon>
        <taxon>Plexauridae</taxon>
        <taxon>Paramuricea</taxon>
    </lineage>
</organism>
<dbReference type="GO" id="GO:0005886">
    <property type="term" value="C:plasma membrane"/>
    <property type="evidence" value="ECO:0007669"/>
    <property type="project" value="TreeGrafter"/>
</dbReference>
<sequence>MLKERAGRFSFFWRKAKKDMLLRSRQVTNVAVKSIKENADHKSLVDLQSELKILIHVGENENIVNILGACTKGKSSSLWIIMEYCPNGNLREFLRNSRNFYDLNEEVLIPDPDQAIGPKTLMYFAWQITKGMTFLTSRKVIHRDLAARNKGYVVKIGDFGLARDVYKYHKYLKKSAGFVPLKWMSVESIRDLVFTEKSDVWAFGILLWELFTLGGTPYPGIDANDLYDFLLTGRRLEPPNYCPQEIADVMSKCWEEDPDDRPNFHRLKEMLYNEALCCETTSQTSTENEQSLNTSTPVFI</sequence>
<feature type="binding site" evidence="7">
    <location>
        <position position="148"/>
    </location>
    <ligand>
        <name>ATP</name>
        <dbReference type="ChEBI" id="CHEBI:30616"/>
    </ligand>
</feature>
<evidence type="ECO:0000256" key="2">
    <source>
        <dbReference type="ARBA" id="ARBA00022741"/>
    </source>
</evidence>
<dbReference type="PANTHER" id="PTHR24416">
    <property type="entry name" value="TYROSINE-PROTEIN KINASE RECEPTOR"/>
    <property type="match status" value="1"/>
</dbReference>
<evidence type="ECO:0000256" key="5">
    <source>
        <dbReference type="ARBA" id="ARBA00023137"/>
    </source>
</evidence>
<keyword evidence="5" id="KW-0829">Tyrosine-protein kinase</keyword>
<evidence type="ECO:0000256" key="1">
    <source>
        <dbReference type="ARBA" id="ARBA00022679"/>
    </source>
</evidence>
<comment type="caution">
    <text evidence="9">The sequence shown here is derived from an EMBL/GenBank/DDBJ whole genome shotgun (WGS) entry which is preliminary data.</text>
</comment>
<feature type="binding site" evidence="7">
    <location>
        <position position="33"/>
    </location>
    <ligand>
        <name>ATP</name>
        <dbReference type="ChEBI" id="CHEBI:30616"/>
    </ligand>
</feature>
<dbReference type="InterPro" id="IPR011009">
    <property type="entry name" value="Kinase-like_dom_sf"/>
</dbReference>
<dbReference type="Gene3D" id="3.30.200.20">
    <property type="entry name" value="Phosphorylase Kinase, domain 1"/>
    <property type="match status" value="1"/>
</dbReference>
<dbReference type="FunFam" id="1.10.510.10:FF:000554">
    <property type="entry name" value="Predicted protein"/>
    <property type="match status" value="1"/>
</dbReference>
<reference evidence="9" key="1">
    <citation type="submission" date="2020-04" db="EMBL/GenBank/DDBJ databases">
        <authorList>
            <person name="Alioto T."/>
            <person name="Alioto T."/>
            <person name="Gomez Garrido J."/>
        </authorList>
    </citation>
    <scope>NUCLEOTIDE SEQUENCE</scope>
    <source>
        <strain evidence="9">A484AB</strain>
    </source>
</reference>
<dbReference type="InterPro" id="IPR020635">
    <property type="entry name" value="Tyr_kinase_cat_dom"/>
</dbReference>
<evidence type="ECO:0000313" key="9">
    <source>
        <dbReference type="EMBL" id="CAB4015696.1"/>
    </source>
</evidence>
<dbReference type="Proteomes" id="UP001152795">
    <property type="component" value="Unassembled WGS sequence"/>
</dbReference>
<gene>
    <name evidence="9" type="ORF">PACLA_8A051294</name>
</gene>
<keyword evidence="3" id="KW-0418">Kinase</keyword>
<dbReference type="GO" id="GO:0005524">
    <property type="term" value="F:ATP binding"/>
    <property type="evidence" value="ECO:0007669"/>
    <property type="project" value="UniProtKB-KW"/>
</dbReference>
<dbReference type="AlphaFoldDB" id="A0A6S7IDF1"/>
<dbReference type="OrthoDB" id="5966694at2759"/>
<evidence type="ECO:0000256" key="3">
    <source>
        <dbReference type="ARBA" id="ARBA00022777"/>
    </source>
</evidence>
<dbReference type="PROSITE" id="PS50011">
    <property type="entry name" value="PROTEIN_KINASE_DOM"/>
    <property type="match status" value="1"/>
</dbReference>
<keyword evidence="8" id="KW-0479">Metal-binding</keyword>
<dbReference type="PRINTS" id="PR00109">
    <property type="entry name" value="TYRKINASE"/>
</dbReference>
<evidence type="ECO:0000313" key="10">
    <source>
        <dbReference type="Proteomes" id="UP001152795"/>
    </source>
</evidence>
<evidence type="ECO:0000256" key="4">
    <source>
        <dbReference type="ARBA" id="ARBA00022840"/>
    </source>
</evidence>
<dbReference type="CDD" id="cd00192">
    <property type="entry name" value="PTKc"/>
    <property type="match status" value="1"/>
</dbReference>
<keyword evidence="1" id="KW-0808">Transferase</keyword>
<proteinExistence type="predicted"/>
<keyword evidence="4 7" id="KW-0067">ATP-binding</keyword>
<feature type="binding site" evidence="8">
    <location>
        <position position="158"/>
    </location>
    <ligand>
        <name>Mg(2+)</name>
        <dbReference type="ChEBI" id="CHEBI:18420"/>
    </ligand>
</feature>
<feature type="active site" description="Proton acceptor" evidence="6">
    <location>
        <position position="144"/>
    </location>
</feature>
<dbReference type="InterPro" id="IPR001245">
    <property type="entry name" value="Ser-Thr/Tyr_kinase_cat_dom"/>
</dbReference>
<dbReference type="Pfam" id="PF07714">
    <property type="entry name" value="PK_Tyr_Ser-Thr"/>
    <property type="match status" value="1"/>
</dbReference>
<dbReference type="SUPFAM" id="SSF56112">
    <property type="entry name" value="Protein kinase-like (PK-like)"/>
    <property type="match status" value="1"/>
</dbReference>
<name>A0A6S7IDF1_PARCT</name>
<dbReference type="GO" id="GO:0004714">
    <property type="term" value="F:transmembrane receptor protein tyrosine kinase activity"/>
    <property type="evidence" value="ECO:0007669"/>
    <property type="project" value="TreeGrafter"/>
</dbReference>
<accession>A0A6S7IDF1</accession>
<keyword evidence="8" id="KW-0460">Magnesium</keyword>